<dbReference type="PANTHER" id="PTHR43569">
    <property type="entry name" value="AMIDOHYDROLASE"/>
    <property type="match status" value="1"/>
</dbReference>
<dbReference type="Pfam" id="PF04909">
    <property type="entry name" value="Amidohydro_2"/>
    <property type="match status" value="1"/>
</dbReference>
<dbReference type="AlphaFoldDB" id="A0A842HXJ0"/>
<dbReference type="EMBL" id="JACJVJ010000003">
    <property type="protein sequence ID" value="MBC2778868.1"/>
    <property type="molecule type" value="Genomic_DNA"/>
</dbReference>
<evidence type="ECO:0000313" key="4">
    <source>
        <dbReference type="Proteomes" id="UP000564378"/>
    </source>
</evidence>
<reference evidence="3 4" key="1">
    <citation type="submission" date="2020-08" db="EMBL/GenBank/DDBJ databases">
        <title>Draft genome sequence of Parasphingopyxis sp. GrpM-11.</title>
        <authorList>
            <person name="Oh J."/>
            <person name="Roh D.-H."/>
        </authorList>
    </citation>
    <scope>NUCLEOTIDE SEQUENCE [LARGE SCALE GENOMIC DNA]</scope>
    <source>
        <strain evidence="3 4">GrpM-11</strain>
    </source>
</reference>
<name>A0A842HXJ0_9SPHN</name>
<comment type="caution">
    <text evidence="3">The sequence shown here is derived from an EMBL/GenBank/DDBJ whole genome shotgun (WGS) entry which is preliminary data.</text>
</comment>
<comment type="similarity">
    <text evidence="1">Belongs to the metallo-dependent hydrolases superfamily.</text>
</comment>
<dbReference type="Proteomes" id="UP000564378">
    <property type="component" value="Unassembled WGS sequence"/>
</dbReference>
<dbReference type="Gene3D" id="3.20.20.140">
    <property type="entry name" value="Metal-dependent hydrolases"/>
    <property type="match status" value="1"/>
</dbReference>
<keyword evidence="3" id="KW-0378">Hydrolase</keyword>
<keyword evidence="4" id="KW-1185">Reference proteome</keyword>
<feature type="domain" description="Amidohydrolase-related" evidence="2">
    <location>
        <begin position="10"/>
        <end position="292"/>
    </location>
</feature>
<gene>
    <name evidence="3" type="ORF">H6P80_14685</name>
</gene>
<dbReference type="InterPro" id="IPR052350">
    <property type="entry name" value="Metallo-dep_Lactonases"/>
</dbReference>
<evidence type="ECO:0000256" key="1">
    <source>
        <dbReference type="ARBA" id="ARBA00038310"/>
    </source>
</evidence>
<dbReference type="InterPro" id="IPR032466">
    <property type="entry name" value="Metal_Hydrolase"/>
</dbReference>
<evidence type="ECO:0000313" key="3">
    <source>
        <dbReference type="EMBL" id="MBC2778868.1"/>
    </source>
</evidence>
<dbReference type="InterPro" id="IPR006680">
    <property type="entry name" value="Amidohydro-rel"/>
</dbReference>
<organism evidence="3 4">
    <name type="scientific">Parasphingopyxis marina</name>
    <dbReference type="NCBI Taxonomy" id="2761622"/>
    <lineage>
        <taxon>Bacteria</taxon>
        <taxon>Pseudomonadati</taxon>
        <taxon>Pseudomonadota</taxon>
        <taxon>Alphaproteobacteria</taxon>
        <taxon>Sphingomonadales</taxon>
        <taxon>Sphingomonadaceae</taxon>
        <taxon>Parasphingopyxis</taxon>
    </lineage>
</organism>
<proteinExistence type="inferred from homology"/>
<dbReference type="PANTHER" id="PTHR43569:SF2">
    <property type="entry name" value="AMIDOHYDROLASE-RELATED DOMAIN-CONTAINING PROTEIN"/>
    <property type="match status" value="1"/>
</dbReference>
<accession>A0A842HXJ0</accession>
<dbReference type="GO" id="GO:0016787">
    <property type="term" value="F:hydrolase activity"/>
    <property type="evidence" value="ECO:0007669"/>
    <property type="project" value="UniProtKB-KW"/>
</dbReference>
<dbReference type="SUPFAM" id="SSF51556">
    <property type="entry name" value="Metallo-dependent hydrolases"/>
    <property type="match status" value="1"/>
</dbReference>
<protein>
    <submittedName>
        <fullName evidence="3">Amidohydrolase</fullName>
    </submittedName>
</protein>
<sequence length="296" mass="32018">MPSPSIRLFDTHIHLSTSDVARFPVDPSGAKEGEAAILRRARSDPVSIESVLPIWDSCHVAGGAAVQYYSLYKTDNSYSVAVADAHPDRLSAVVMLDAADLGTPRKLRALAQNHNVSGIRLFGPADADGCYPWLDTPMAVRVWEEAAALGLAMILMYAGGPALRAAFARIAALADRLAPMPVILDHFGWPGIDEGVHGALSPEHRALADTSNIRFKLSQINLKRFESTGVDSAEFLRHAVDIYGADRIMWGSDYGNTAMAYERIVEAAIAATGRLDERERDSVLHGNGARLFAPRS</sequence>
<evidence type="ECO:0000259" key="2">
    <source>
        <dbReference type="Pfam" id="PF04909"/>
    </source>
</evidence>
<dbReference type="RefSeq" id="WP_185802182.1">
    <property type="nucleotide sequence ID" value="NZ_JACJVJ010000003.1"/>
</dbReference>